<dbReference type="InParanoid" id="A0A0C9ZS40"/>
<dbReference type="AlphaFoldDB" id="A0A0C9ZS40"/>
<evidence type="ECO:0000313" key="2">
    <source>
        <dbReference type="Proteomes" id="UP000054485"/>
    </source>
</evidence>
<proteinExistence type="predicted"/>
<dbReference type="Proteomes" id="UP000054485">
    <property type="component" value="Unassembled WGS sequence"/>
</dbReference>
<reference evidence="2" key="2">
    <citation type="submission" date="2015-01" db="EMBL/GenBank/DDBJ databases">
        <title>Evolutionary Origins and Diversification of the Mycorrhizal Mutualists.</title>
        <authorList>
            <consortium name="DOE Joint Genome Institute"/>
            <consortium name="Mycorrhizal Genomics Consortium"/>
            <person name="Kohler A."/>
            <person name="Kuo A."/>
            <person name="Nagy L.G."/>
            <person name="Floudas D."/>
            <person name="Copeland A."/>
            <person name="Barry K.W."/>
            <person name="Cichocki N."/>
            <person name="Veneault-Fourrey C."/>
            <person name="LaButti K."/>
            <person name="Lindquist E.A."/>
            <person name="Lipzen A."/>
            <person name="Lundell T."/>
            <person name="Morin E."/>
            <person name="Murat C."/>
            <person name="Riley R."/>
            <person name="Ohm R."/>
            <person name="Sun H."/>
            <person name="Tunlid A."/>
            <person name="Henrissat B."/>
            <person name="Grigoriev I.V."/>
            <person name="Hibbett D.S."/>
            <person name="Martin F."/>
        </authorList>
    </citation>
    <scope>NUCLEOTIDE SEQUENCE [LARGE SCALE GENOMIC DNA]</scope>
    <source>
        <strain evidence="2">UH-Slu-Lm8-n1</strain>
    </source>
</reference>
<dbReference type="EMBL" id="KN835296">
    <property type="protein sequence ID" value="KIK40615.1"/>
    <property type="molecule type" value="Genomic_DNA"/>
</dbReference>
<name>A0A0C9ZS40_9AGAM</name>
<accession>A0A0C9ZS40</accession>
<evidence type="ECO:0000313" key="1">
    <source>
        <dbReference type="EMBL" id="KIK40615.1"/>
    </source>
</evidence>
<protein>
    <submittedName>
        <fullName evidence="1">Uncharacterized protein</fullName>
    </submittedName>
</protein>
<sequence>MASRGKGSELPIFVFVAVLIRDNRFCNDLWFRLRRIECCFVLQNKQNHRALSADRADTHLFVQLSGYRRVIAMDR</sequence>
<dbReference type="HOGENOM" id="CLU_2672744_0_0_1"/>
<organism evidence="1 2">
    <name type="scientific">Suillus luteus UH-Slu-Lm8-n1</name>
    <dbReference type="NCBI Taxonomy" id="930992"/>
    <lineage>
        <taxon>Eukaryota</taxon>
        <taxon>Fungi</taxon>
        <taxon>Dikarya</taxon>
        <taxon>Basidiomycota</taxon>
        <taxon>Agaricomycotina</taxon>
        <taxon>Agaricomycetes</taxon>
        <taxon>Agaricomycetidae</taxon>
        <taxon>Boletales</taxon>
        <taxon>Suillineae</taxon>
        <taxon>Suillaceae</taxon>
        <taxon>Suillus</taxon>
    </lineage>
</organism>
<gene>
    <name evidence="1" type="ORF">CY34DRAFT_807029</name>
</gene>
<reference evidence="1 2" key="1">
    <citation type="submission" date="2014-04" db="EMBL/GenBank/DDBJ databases">
        <authorList>
            <consortium name="DOE Joint Genome Institute"/>
            <person name="Kuo A."/>
            <person name="Ruytinx J."/>
            <person name="Rineau F."/>
            <person name="Colpaert J."/>
            <person name="Kohler A."/>
            <person name="Nagy L.G."/>
            <person name="Floudas D."/>
            <person name="Copeland A."/>
            <person name="Barry K.W."/>
            <person name="Cichocki N."/>
            <person name="Veneault-Fourrey C."/>
            <person name="LaButti K."/>
            <person name="Lindquist E.A."/>
            <person name="Lipzen A."/>
            <person name="Lundell T."/>
            <person name="Morin E."/>
            <person name="Murat C."/>
            <person name="Sun H."/>
            <person name="Tunlid A."/>
            <person name="Henrissat B."/>
            <person name="Grigoriev I.V."/>
            <person name="Hibbett D.S."/>
            <person name="Martin F."/>
            <person name="Nordberg H.P."/>
            <person name="Cantor M.N."/>
            <person name="Hua S.X."/>
        </authorList>
    </citation>
    <scope>NUCLEOTIDE SEQUENCE [LARGE SCALE GENOMIC DNA]</scope>
    <source>
        <strain evidence="1 2">UH-Slu-Lm8-n1</strain>
    </source>
</reference>
<keyword evidence="2" id="KW-1185">Reference proteome</keyword>